<organism evidence="2 3">
    <name type="scientific">Tabrizicola piscis</name>
    <dbReference type="NCBI Taxonomy" id="2494374"/>
    <lineage>
        <taxon>Bacteria</taxon>
        <taxon>Pseudomonadati</taxon>
        <taxon>Pseudomonadota</taxon>
        <taxon>Alphaproteobacteria</taxon>
        <taxon>Rhodobacterales</taxon>
        <taxon>Paracoccaceae</taxon>
        <taxon>Tabrizicola</taxon>
    </lineage>
</organism>
<accession>A0A3S8U511</accession>
<dbReference type="AlphaFoldDB" id="A0A3S8U511"/>
<dbReference type="KEGG" id="taw:EI545_07755"/>
<evidence type="ECO:0000313" key="2">
    <source>
        <dbReference type="EMBL" id="AZL58742.1"/>
    </source>
</evidence>
<keyword evidence="1" id="KW-0812">Transmembrane</keyword>
<dbReference type="Proteomes" id="UP000282002">
    <property type="component" value="Chromosome"/>
</dbReference>
<reference evidence="2 3" key="1">
    <citation type="submission" date="2018-12" db="EMBL/GenBank/DDBJ databases">
        <title>Complete genome sequencing of Tabrizicola sp. K13M18.</title>
        <authorList>
            <person name="Bae J.-W."/>
        </authorList>
    </citation>
    <scope>NUCLEOTIDE SEQUENCE [LARGE SCALE GENOMIC DNA]</scope>
    <source>
        <strain evidence="2 3">K13M18</strain>
    </source>
</reference>
<feature type="transmembrane region" description="Helical" evidence="1">
    <location>
        <begin position="25"/>
        <end position="43"/>
    </location>
</feature>
<gene>
    <name evidence="2" type="ORF">EI545_07755</name>
</gene>
<dbReference type="RefSeq" id="WP_125324943.1">
    <property type="nucleotide sequence ID" value="NZ_CP034328.1"/>
</dbReference>
<evidence type="ECO:0000256" key="1">
    <source>
        <dbReference type="SAM" id="Phobius"/>
    </source>
</evidence>
<evidence type="ECO:0008006" key="4">
    <source>
        <dbReference type="Google" id="ProtNLM"/>
    </source>
</evidence>
<keyword evidence="1" id="KW-0472">Membrane</keyword>
<protein>
    <recommendedName>
        <fullName evidence="4">Pilus assembly protein</fullName>
    </recommendedName>
</protein>
<dbReference type="EMBL" id="CP034328">
    <property type="protein sequence ID" value="AZL58742.1"/>
    <property type="molecule type" value="Genomic_DNA"/>
</dbReference>
<keyword evidence="3" id="KW-1185">Reference proteome</keyword>
<evidence type="ECO:0000313" key="3">
    <source>
        <dbReference type="Proteomes" id="UP000282002"/>
    </source>
</evidence>
<sequence>MDRIARQTCSHFLTGFEAEEDGTSTIEFVVLLPLFIMFLMVMTNTNLSSLRQSTLVGDTARIVSGPAMPPPEAGIFSDFTTIAAMPPAATEAVVVSLFDAVADAGNAIAPVSFTVTGSATDDGTTVSGTSLVEPSR</sequence>
<proteinExistence type="predicted"/>
<name>A0A3S8U511_9RHOB</name>
<keyword evidence="1" id="KW-1133">Transmembrane helix</keyword>